<dbReference type="Gene3D" id="3.90.550.10">
    <property type="entry name" value="Spore Coat Polysaccharide Biosynthesis Protein SpsA, Chain A"/>
    <property type="match status" value="1"/>
</dbReference>
<evidence type="ECO:0000313" key="3">
    <source>
        <dbReference type="Proteomes" id="UP000006263"/>
    </source>
</evidence>
<dbReference type="EMBL" id="BAEP01000054">
    <property type="protein sequence ID" value="GAC24894.1"/>
    <property type="molecule type" value="Genomic_DNA"/>
</dbReference>
<protein>
    <recommendedName>
        <fullName evidence="1">Glycosyltransferase 2-like domain-containing protein</fullName>
    </recommendedName>
</protein>
<dbReference type="InterPro" id="IPR001173">
    <property type="entry name" value="Glyco_trans_2-like"/>
</dbReference>
<gene>
    <name evidence="2" type="ORF">GMES_2599</name>
</gene>
<evidence type="ECO:0000259" key="1">
    <source>
        <dbReference type="Pfam" id="PF00535"/>
    </source>
</evidence>
<reference evidence="2 3" key="1">
    <citation type="journal article" date="2017" name="Antonie Van Leeuwenhoek">
        <title>Rhizobium rhizosphaerae sp. nov., a novel species isolated from rice rhizosphere.</title>
        <authorList>
            <person name="Zhao J.J."/>
            <person name="Zhang J."/>
            <person name="Zhang R.J."/>
            <person name="Zhang C.W."/>
            <person name="Yin H.Q."/>
            <person name="Zhang X.X."/>
        </authorList>
    </citation>
    <scope>NUCLEOTIDE SEQUENCE [LARGE SCALE GENOMIC DNA]</scope>
    <source>
        <strain evidence="2 3">KMM 241</strain>
    </source>
</reference>
<accession>K6XWA7</accession>
<comment type="caution">
    <text evidence="2">The sequence shown here is derived from an EMBL/GenBank/DDBJ whole genome shotgun (WGS) entry which is preliminary data.</text>
</comment>
<dbReference type="CDD" id="cd00761">
    <property type="entry name" value="Glyco_tranf_GTA_type"/>
    <property type="match status" value="1"/>
</dbReference>
<dbReference type="RefSeq" id="WP_006993045.1">
    <property type="nucleotide sequence ID" value="NZ_BAEP01000054.1"/>
</dbReference>
<dbReference type="eggNOG" id="COG1216">
    <property type="taxonomic scope" value="Bacteria"/>
</dbReference>
<dbReference type="AlphaFoldDB" id="K6XWA7"/>
<proteinExistence type="predicted"/>
<sequence length="451" mass="52441">MQPKISVIIPVYNSEPYLKRVFDSIQNQTFKAIEVIFVNDGSTDDSLNVLYKLGEKDERVKIITQENNGTGEARNAGIKCAKGEFLCFIDSDDTAEPNLLECLFEKMNEEVDITVCEFNEVSENGSLLKHTYDENINSTEYFKSILSFRNASSVWAKLYRRTLFDNPACLFPLKLRNNEDNATLFKLLYYGRNIRFVPKALYNWNREKDSKSRNINELRLTETIDVLCLRKTFLKDNGIFDDYLQEFYSGVLFTLALRKSHIVRFVQSDKRELFMRSMHAKVLQGKLIDKTDLTQFRSTDPIDYWRFVFLFLDNNTGFLDRSYKAFFDPFDCHYALKCIHPNDMPEMYSLYFYLQAYIKHPIYVYGKGESWVDLQKLLPATVNILGYIDKSFDGENKELCYNLDSALKRIAVNSVFAIASVNQAKNIVSDIKNHSLYDTKRPIIVTFAGVF</sequence>
<dbReference type="Proteomes" id="UP000006263">
    <property type="component" value="Unassembled WGS sequence"/>
</dbReference>
<dbReference type="InterPro" id="IPR029044">
    <property type="entry name" value="Nucleotide-diphossugar_trans"/>
</dbReference>
<evidence type="ECO:0000313" key="2">
    <source>
        <dbReference type="EMBL" id="GAC24894.1"/>
    </source>
</evidence>
<dbReference type="OrthoDB" id="9802649at2"/>
<feature type="domain" description="Glycosyltransferase 2-like" evidence="1">
    <location>
        <begin position="6"/>
        <end position="150"/>
    </location>
</feature>
<dbReference type="GO" id="GO:0016758">
    <property type="term" value="F:hexosyltransferase activity"/>
    <property type="evidence" value="ECO:0007669"/>
    <property type="project" value="UniProtKB-ARBA"/>
</dbReference>
<dbReference type="Pfam" id="PF00535">
    <property type="entry name" value="Glycos_transf_2"/>
    <property type="match status" value="1"/>
</dbReference>
<dbReference type="SUPFAM" id="SSF53448">
    <property type="entry name" value="Nucleotide-diphospho-sugar transferases"/>
    <property type="match status" value="1"/>
</dbReference>
<name>K6XWA7_9ALTE</name>
<dbReference type="PANTHER" id="PTHR22916">
    <property type="entry name" value="GLYCOSYLTRANSFERASE"/>
    <property type="match status" value="1"/>
</dbReference>
<organism evidence="2 3">
    <name type="scientific">Paraglaciecola mesophila KMM 241</name>
    <dbReference type="NCBI Taxonomy" id="1128912"/>
    <lineage>
        <taxon>Bacteria</taxon>
        <taxon>Pseudomonadati</taxon>
        <taxon>Pseudomonadota</taxon>
        <taxon>Gammaproteobacteria</taxon>
        <taxon>Alteromonadales</taxon>
        <taxon>Alteromonadaceae</taxon>
        <taxon>Paraglaciecola</taxon>
    </lineage>
</organism>
<dbReference type="PANTHER" id="PTHR22916:SF3">
    <property type="entry name" value="UDP-GLCNAC:BETAGAL BETA-1,3-N-ACETYLGLUCOSAMINYLTRANSFERASE-LIKE PROTEIN 1"/>
    <property type="match status" value="1"/>
</dbReference>